<gene>
    <name evidence="1" type="ORF">T4B_7605</name>
</gene>
<name>A0A0V1GA47_TRIPS</name>
<proteinExistence type="predicted"/>
<accession>A0A0V1GA47</accession>
<sequence length="32" mass="3732">MQITIATTVLYHHQWGICLFDLRGKPFTIAEQ</sequence>
<evidence type="ECO:0000313" key="2">
    <source>
        <dbReference type="Proteomes" id="UP000054805"/>
    </source>
</evidence>
<reference evidence="1 2" key="1">
    <citation type="submission" date="2015-01" db="EMBL/GenBank/DDBJ databases">
        <title>Evolution of Trichinella species and genotypes.</title>
        <authorList>
            <person name="Korhonen P.K."/>
            <person name="Edoardo P."/>
            <person name="Giuseppe L.R."/>
            <person name="Gasser R.B."/>
        </authorList>
    </citation>
    <scope>NUCLEOTIDE SEQUENCE [LARGE SCALE GENOMIC DNA]</scope>
    <source>
        <strain evidence="1">ISS588</strain>
    </source>
</reference>
<dbReference type="AlphaFoldDB" id="A0A0V1GA47"/>
<dbReference type="Proteomes" id="UP000054805">
    <property type="component" value="Unassembled WGS sequence"/>
</dbReference>
<dbReference type="EMBL" id="JYDS01004511">
    <property type="protein sequence ID" value="KRY95120.1"/>
    <property type="molecule type" value="Genomic_DNA"/>
</dbReference>
<protein>
    <submittedName>
        <fullName evidence="1">Uncharacterized protein</fullName>
    </submittedName>
</protein>
<evidence type="ECO:0000313" key="1">
    <source>
        <dbReference type="EMBL" id="KRY95120.1"/>
    </source>
</evidence>
<organism evidence="1 2">
    <name type="scientific">Trichinella pseudospiralis</name>
    <name type="common">Parasitic roundworm</name>
    <dbReference type="NCBI Taxonomy" id="6337"/>
    <lineage>
        <taxon>Eukaryota</taxon>
        <taxon>Metazoa</taxon>
        <taxon>Ecdysozoa</taxon>
        <taxon>Nematoda</taxon>
        <taxon>Enoplea</taxon>
        <taxon>Dorylaimia</taxon>
        <taxon>Trichinellida</taxon>
        <taxon>Trichinellidae</taxon>
        <taxon>Trichinella</taxon>
    </lineage>
</organism>
<comment type="caution">
    <text evidence="1">The sequence shown here is derived from an EMBL/GenBank/DDBJ whole genome shotgun (WGS) entry which is preliminary data.</text>
</comment>
<keyword evidence="2" id="KW-1185">Reference proteome</keyword>